<accession>A0A9P7HAN7</accession>
<keyword evidence="3" id="KW-1185">Reference proteome</keyword>
<feature type="region of interest" description="Disordered" evidence="1">
    <location>
        <begin position="24"/>
        <end position="191"/>
    </location>
</feature>
<feature type="compositionally biased region" description="Basic and acidic residues" evidence="1">
    <location>
        <begin position="24"/>
        <end position="38"/>
    </location>
</feature>
<proteinExistence type="predicted"/>
<gene>
    <name evidence="2" type="ORF">KAF25_008613</name>
</gene>
<reference evidence="2" key="1">
    <citation type="submission" date="2021-04" db="EMBL/GenBank/DDBJ databases">
        <title>Draft genome of Fusarium avenaceum strain F156N33, isolated from an atmospheric sample in Virginia.</title>
        <authorList>
            <person name="Yang S."/>
            <person name="Vinatzer B.A."/>
            <person name="Coleman J."/>
        </authorList>
    </citation>
    <scope>NUCLEOTIDE SEQUENCE</scope>
    <source>
        <strain evidence="2">F156N33</strain>
    </source>
</reference>
<feature type="non-terminal residue" evidence="2">
    <location>
        <position position="1"/>
    </location>
</feature>
<organism evidence="2 3">
    <name type="scientific">Fusarium avenaceum</name>
    <dbReference type="NCBI Taxonomy" id="40199"/>
    <lineage>
        <taxon>Eukaryota</taxon>
        <taxon>Fungi</taxon>
        <taxon>Dikarya</taxon>
        <taxon>Ascomycota</taxon>
        <taxon>Pezizomycotina</taxon>
        <taxon>Sordariomycetes</taxon>
        <taxon>Hypocreomycetidae</taxon>
        <taxon>Hypocreales</taxon>
        <taxon>Nectriaceae</taxon>
        <taxon>Fusarium</taxon>
        <taxon>Fusarium tricinctum species complex</taxon>
    </lineage>
</organism>
<feature type="compositionally biased region" description="Polar residues" evidence="1">
    <location>
        <begin position="40"/>
        <end position="49"/>
    </location>
</feature>
<feature type="compositionally biased region" description="Polar residues" evidence="1">
    <location>
        <begin position="169"/>
        <end position="191"/>
    </location>
</feature>
<feature type="compositionally biased region" description="Basic and acidic residues" evidence="1">
    <location>
        <begin position="144"/>
        <end position="155"/>
    </location>
</feature>
<evidence type="ECO:0000313" key="2">
    <source>
        <dbReference type="EMBL" id="KAG5664879.1"/>
    </source>
</evidence>
<dbReference type="AlphaFoldDB" id="A0A9P7HAN7"/>
<dbReference type="EMBL" id="JAGPUO010000002">
    <property type="protein sequence ID" value="KAG5664879.1"/>
    <property type="molecule type" value="Genomic_DNA"/>
</dbReference>
<protein>
    <submittedName>
        <fullName evidence="2">Uncharacterized protein</fullName>
    </submittedName>
</protein>
<feature type="compositionally biased region" description="Basic residues" evidence="1">
    <location>
        <begin position="123"/>
        <end position="140"/>
    </location>
</feature>
<evidence type="ECO:0000313" key="3">
    <source>
        <dbReference type="Proteomes" id="UP000782241"/>
    </source>
</evidence>
<dbReference type="Proteomes" id="UP000782241">
    <property type="component" value="Unassembled WGS sequence"/>
</dbReference>
<feature type="compositionally biased region" description="Low complexity" evidence="1">
    <location>
        <begin position="104"/>
        <end position="122"/>
    </location>
</feature>
<comment type="caution">
    <text evidence="2">The sequence shown here is derived from an EMBL/GenBank/DDBJ whole genome shotgun (WGS) entry which is preliminary data.</text>
</comment>
<feature type="compositionally biased region" description="Polar residues" evidence="1">
    <location>
        <begin position="94"/>
        <end position="103"/>
    </location>
</feature>
<evidence type="ECO:0000256" key="1">
    <source>
        <dbReference type="SAM" id="MobiDB-lite"/>
    </source>
</evidence>
<sequence>CKGISDYRTEATVILTHQFIHYREKTSIDHDSSPKPTEDAGSSPQSHTSLRFAPIERPVTPPASLAKDKDSSPDDTGIEEARGPVPSEAAESPVDNSRVSPPANSSTRQPSPRPRQSLPNSPIRRRGSQPRNSQIKRRGASLKQRNDRPSNERQNTRVIRRILPRLGASVNQRNNHSSNERQNTGGYQQNFPRPDIVPLIVKKPAPFLVFPIRSITSPDDQNPDITPQYFLFHTMDVPTPPTIRGGPKGTLELILRTSPYEPDFTPDWRVNAFWKHNVERVLSREIRDNWPNMMTLIHEAKASFLEEGSPLIGGVGIRQRSRSLRD</sequence>
<name>A0A9P7HAN7_9HYPO</name>